<accession>A0A395NTE4</accession>
<evidence type="ECO:0000313" key="1">
    <source>
        <dbReference type="EMBL" id="RFU79203.1"/>
    </source>
</evidence>
<sequence length="193" mass="21713">MVVRPVKASSLTLLCLRARLVRQMATKSTTSIVASVLVEPVPKIAFISGPLDPSPTYFQEHYARLIDEALEQGHHFVLATSRGIDTLARNYLLNHPTTPAAASRICLFLSEPEKKFRARYVAFEKAGGRIVIAGRNHTSRDEALTRASHYDILRYNTKEECKALYGLKYRERVSGTEKNEVRRATGIGLLWKE</sequence>
<dbReference type="Proteomes" id="UP000266272">
    <property type="component" value="Unassembled WGS sequence"/>
</dbReference>
<dbReference type="OrthoDB" id="5422905at2759"/>
<comment type="caution">
    <text evidence="1">The sequence shown here is derived from an EMBL/GenBank/DDBJ whole genome shotgun (WGS) entry which is preliminary data.</text>
</comment>
<name>A0A395NTE4_TRIAR</name>
<dbReference type="AlphaFoldDB" id="A0A395NTE4"/>
<organism evidence="1 2">
    <name type="scientific">Trichoderma arundinaceum</name>
    <dbReference type="NCBI Taxonomy" id="490622"/>
    <lineage>
        <taxon>Eukaryota</taxon>
        <taxon>Fungi</taxon>
        <taxon>Dikarya</taxon>
        <taxon>Ascomycota</taxon>
        <taxon>Pezizomycotina</taxon>
        <taxon>Sordariomycetes</taxon>
        <taxon>Hypocreomycetidae</taxon>
        <taxon>Hypocreales</taxon>
        <taxon>Hypocreaceae</taxon>
        <taxon>Trichoderma</taxon>
    </lineage>
</organism>
<gene>
    <name evidence="1" type="ORF">TARUN_3024</name>
</gene>
<keyword evidence="2" id="KW-1185">Reference proteome</keyword>
<protein>
    <submittedName>
        <fullName evidence="1">Uncharacterized protein</fullName>
    </submittedName>
</protein>
<proteinExistence type="predicted"/>
<reference evidence="1 2" key="1">
    <citation type="journal article" date="2018" name="PLoS Pathog.">
        <title>Evolution of structural diversity of trichothecenes, a family of toxins produced by plant pathogenic and entomopathogenic fungi.</title>
        <authorList>
            <person name="Proctor R.H."/>
            <person name="McCormick S.P."/>
            <person name="Kim H.S."/>
            <person name="Cardoza R.E."/>
            <person name="Stanley A.M."/>
            <person name="Lindo L."/>
            <person name="Kelly A."/>
            <person name="Brown D.W."/>
            <person name="Lee T."/>
            <person name="Vaughan M.M."/>
            <person name="Alexander N.J."/>
            <person name="Busman M."/>
            <person name="Gutierrez S."/>
        </authorList>
    </citation>
    <scope>NUCLEOTIDE SEQUENCE [LARGE SCALE GENOMIC DNA]</scope>
    <source>
        <strain evidence="1 2">IBT 40837</strain>
    </source>
</reference>
<evidence type="ECO:0000313" key="2">
    <source>
        <dbReference type="Proteomes" id="UP000266272"/>
    </source>
</evidence>
<dbReference type="EMBL" id="PXOA01000171">
    <property type="protein sequence ID" value="RFU79203.1"/>
    <property type="molecule type" value="Genomic_DNA"/>
</dbReference>